<accession>A0A1B9GSI4</accession>
<comment type="subcellular location">
    <subcellularLocation>
        <location evidence="1">Nucleus</location>
    </subcellularLocation>
</comment>
<dbReference type="Pfam" id="PF00076">
    <property type="entry name" value="RRM_1"/>
    <property type="match status" value="3"/>
</dbReference>
<protein>
    <submittedName>
        <fullName evidence="8">Nucleolar protein 4</fullName>
    </submittedName>
</protein>
<feature type="domain" description="RRM" evidence="7">
    <location>
        <begin position="27"/>
        <end position="107"/>
    </location>
</feature>
<dbReference type="PROSITE" id="PS50102">
    <property type="entry name" value="RRM"/>
    <property type="match status" value="3"/>
</dbReference>
<dbReference type="SMART" id="SM00360">
    <property type="entry name" value="RRM"/>
    <property type="match status" value="5"/>
</dbReference>
<dbReference type="OrthoDB" id="267048at2759"/>
<reference evidence="8 9" key="1">
    <citation type="submission" date="2013-07" db="EMBL/GenBank/DDBJ databases">
        <title>The Genome Sequence of Cryptococcus heveanensis BCC8398.</title>
        <authorList>
            <consortium name="The Broad Institute Genome Sequencing Platform"/>
            <person name="Cuomo C."/>
            <person name="Litvintseva A."/>
            <person name="Chen Y."/>
            <person name="Heitman J."/>
            <person name="Sun S."/>
            <person name="Springer D."/>
            <person name="Dromer F."/>
            <person name="Young S.K."/>
            <person name="Zeng Q."/>
            <person name="Gargeya S."/>
            <person name="Fitzgerald M."/>
            <person name="Abouelleil A."/>
            <person name="Alvarado L."/>
            <person name="Berlin A.M."/>
            <person name="Chapman S.B."/>
            <person name="Dewar J."/>
            <person name="Goldberg J."/>
            <person name="Griggs A."/>
            <person name="Gujja S."/>
            <person name="Hansen M."/>
            <person name="Howarth C."/>
            <person name="Imamovic A."/>
            <person name="Larimer J."/>
            <person name="McCowan C."/>
            <person name="Murphy C."/>
            <person name="Pearson M."/>
            <person name="Priest M."/>
            <person name="Roberts A."/>
            <person name="Saif S."/>
            <person name="Shea T."/>
            <person name="Sykes S."/>
            <person name="Wortman J."/>
            <person name="Nusbaum C."/>
            <person name="Birren B."/>
        </authorList>
    </citation>
    <scope>NUCLEOTIDE SEQUENCE [LARGE SCALE GENOMIC DNA]</scope>
    <source>
        <strain evidence="8 9">BCC8398</strain>
    </source>
</reference>
<dbReference type="CDD" id="cd12676">
    <property type="entry name" value="RRM3_Nop4p"/>
    <property type="match status" value="1"/>
</dbReference>
<evidence type="ECO:0000256" key="5">
    <source>
        <dbReference type="PROSITE-ProRule" id="PRU00176"/>
    </source>
</evidence>
<sequence length="976" mass="107387">MAEEDFIPLDADVSSSSKKEKKDRVNTTLFVSSLPYTATSTDLLTHFSYLGPVRHGFVATDKDTGKSKGVGYVTYSLREDAEQALKELNNGVFGGGNRRIRVSWADERAPLKDRKAERLEQSINPKKPRVAPGEERTSDPKAIRTLVLSGLPEGLTKNVLWKKVRKVNENAEVIYPVPAEEGEEQQQDIANIVFPSHGDALKALPKLHGHTYKGLILSCVLKKRLEKLSAKGEGKSPSHAGRLIIRNLAWDTTVQDLRAAFLPYGPIHTIDLPTLPSKLPPSADPSKPPPPPRARGFAFVWFLTKKDAEQAIEGVNGKVLKTKSGKNEREVAVDFALSKEKWEEAKKVDEPEQKEEGSESEASGSDDDDSESGSDSEEEGDDGDEDEEMSEAASDEDVDDVDAEDDEEEDEPVKPTLPSVDVGATLFIRNLPFETTEQELNQLFRSFGPLRYARITMDKVTGRSRGTGFVCFWNTEHADEAIVEAERVARETGANATAVTKNPFALPSVLTADPSSSLASRLVLHGRTLEVSRAVTREQAGQMKEDGERARNAGDKRNTYLMREGVIFPNSPAAASLPEAEVEKRQASFNARKTLLRSNPSLFISKTRLSIRQLPLFATDRTLKRLAIHAVRAFDTEVREGNREGLARIEEQDETLSAAIAARKNSGAGSKKGKERETVVIQSKIVRQTEKVDPLTGSGRSKGYGFLEMRSHKDALKVLRYANNNPEVGALMWTWWKDEMKELKERTERALVAARKREEGGAANSEAAKESQGKSEGKGKESVEELEARVKRLEQRLGEGDDRSQGGMRGGKTLLIEFSVENIQVVRRRVDKITTHRENARPDSRSGDSHNSRGRDGDRDRKRKADVIEAEDSEDEDPASGDKRSRSSGRGGAARGRGGPSGRGDSSSRGRGDGGRQPSRQGGQTHPRTGDRSQDRRQSADAGAALGGQGEKRGIEKMGNHLGSLIGRKRKMRKGK</sequence>
<evidence type="ECO:0000256" key="4">
    <source>
        <dbReference type="ARBA" id="ARBA00023242"/>
    </source>
</evidence>
<feature type="compositionally biased region" description="Basic and acidic residues" evidence="6">
    <location>
        <begin position="928"/>
        <end position="939"/>
    </location>
</feature>
<feature type="domain" description="RRM" evidence="7">
    <location>
        <begin position="424"/>
        <end position="536"/>
    </location>
</feature>
<feature type="compositionally biased region" description="Acidic residues" evidence="6">
    <location>
        <begin position="868"/>
        <end position="879"/>
    </location>
</feature>
<gene>
    <name evidence="8" type="ORF">I316_04370</name>
</gene>
<dbReference type="STRING" id="1296120.A0A1B9GSI4"/>
<keyword evidence="4" id="KW-0539">Nucleus</keyword>
<feature type="compositionally biased region" description="Basic and acidic residues" evidence="6">
    <location>
        <begin position="343"/>
        <end position="357"/>
    </location>
</feature>
<dbReference type="InterPro" id="IPR035979">
    <property type="entry name" value="RBD_domain_sf"/>
</dbReference>
<feature type="region of interest" description="Disordered" evidence="6">
    <location>
        <begin position="343"/>
        <end position="418"/>
    </location>
</feature>
<dbReference type="InterPro" id="IPR012677">
    <property type="entry name" value="Nucleotide-bd_a/b_plait_sf"/>
</dbReference>
<dbReference type="AlphaFoldDB" id="A0A1B9GSI4"/>
<evidence type="ECO:0000259" key="7">
    <source>
        <dbReference type="PROSITE" id="PS50102"/>
    </source>
</evidence>
<evidence type="ECO:0000256" key="3">
    <source>
        <dbReference type="ARBA" id="ARBA00022884"/>
    </source>
</evidence>
<evidence type="ECO:0000256" key="1">
    <source>
        <dbReference type="ARBA" id="ARBA00004123"/>
    </source>
</evidence>
<dbReference type="FunFam" id="3.30.70.330:FF:000406">
    <property type="entry name" value="Related to Nucleolar protein NOP4"/>
    <property type="match status" value="1"/>
</dbReference>
<feature type="region of interest" description="Disordered" evidence="6">
    <location>
        <begin position="831"/>
        <end position="976"/>
    </location>
</feature>
<feature type="region of interest" description="Disordered" evidence="6">
    <location>
        <begin position="1"/>
        <end position="24"/>
    </location>
</feature>
<dbReference type="Gene3D" id="3.30.70.330">
    <property type="match status" value="4"/>
</dbReference>
<dbReference type="InterPro" id="IPR051945">
    <property type="entry name" value="RRM_MRD1_RNA_proc_ribogen"/>
</dbReference>
<dbReference type="GO" id="GO:0003729">
    <property type="term" value="F:mRNA binding"/>
    <property type="evidence" value="ECO:0007669"/>
    <property type="project" value="TreeGrafter"/>
</dbReference>
<keyword evidence="3 5" id="KW-0694">RNA-binding</keyword>
<keyword evidence="2" id="KW-0677">Repeat</keyword>
<dbReference type="PANTHER" id="PTHR48039">
    <property type="entry name" value="RNA-BINDING MOTIF PROTEIN 14B"/>
    <property type="match status" value="1"/>
</dbReference>
<evidence type="ECO:0000313" key="9">
    <source>
        <dbReference type="Proteomes" id="UP000092666"/>
    </source>
</evidence>
<feature type="region of interest" description="Disordered" evidence="6">
    <location>
        <begin position="115"/>
        <end position="138"/>
    </location>
</feature>
<feature type="compositionally biased region" description="Basic residues" evidence="6">
    <location>
        <begin position="967"/>
        <end position="976"/>
    </location>
</feature>
<feature type="compositionally biased region" description="Basic and acidic residues" evidence="6">
    <location>
        <begin position="767"/>
        <end position="785"/>
    </location>
</feature>
<dbReference type="EMBL" id="KI669502">
    <property type="protein sequence ID" value="OCF34024.1"/>
    <property type="molecule type" value="Genomic_DNA"/>
</dbReference>
<dbReference type="InterPro" id="IPR034808">
    <property type="entry name" value="Nop4p_RRM3"/>
</dbReference>
<feature type="compositionally biased region" description="Basic and acidic residues" evidence="6">
    <location>
        <begin position="950"/>
        <end position="959"/>
    </location>
</feature>
<keyword evidence="9" id="KW-1185">Reference proteome</keyword>
<evidence type="ECO:0000256" key="2">
    <source>
        <dbReference type="ARBA" id="ARBA00022737"/>
    </source>
</evidence>
<feature type="compositionally biased region" description="Gly residues" evidence="6">
    <location>
        <begin position="889"/>
        <end position="902"/>
    </location>
</feature>
<evidence type="ECO:0000313" key="8">
    <source>
        <dbReference type="EMBL" id="OCF34024.1"/>
    </source>
</evidence>
<dbReference type="InterPro" id="IPR000504">
    <property type="entry name" value="RRM_dom"/>
</dbReference>
<dbReference type="Proteomes" id="UP000092666">
    <property type="component" value="Unassembled WGS sequence"/>
</dbReference>
<feature type="compositionally biased region" description="Acidic residues" evidence="6">
    <location>
        <begin position="364"/>
        <end position="411"/>
    </location>
</feature>
<dbReference type="PANTHER" id="PTHR48039:SF5">
    <property type="entry name" value="RNA-BINDING PROTEIN 28"/>
    <property type="match status" value="1"/>
</dbReference>
<proteinExistence type="predicted"/>
<evidence type="ECO:0000256" key="6">
    <source>
        <dbReference type="SAM" id="MobiDB-lite"/>
    </source>
</evidence>
<reference evidence="9" key="2">
    <citation type="submission" date="2013-12" db="EMBL/GenBank/DDBJ databases">
        <title>Evolution of pathogenesis and genome organization in the Tremellales.</title>
        <authorList>
            <person name="Cuomo C."/>
            <person name="Litvintseva A."/>
            <person name="Heitman J."/>
            <person name="Chen Y."/>
            <person name="Sun S."/>
            <person name="Springer D."/>
            <person name="Dromer F."/>
            <person name="Young S."/>
            <person name="Zeng Q."/>
            <person name="Chapman S."/>
            <person name="Gujja S."/>
            <person name="Saif S."/>
            <person name="Birren B."/>
        </authorList>
    </citation>
    <scope>NUCLEOTIDE SEQUENCE [LARGE SCALE GENOMIC DNA]</scope>
    <source>
        <strain evidence="9">BCC8398</strain>
    </source>
</reference>
<dbReference type="SUPFAM" id="SSF54928">
    <property type="entry name" value="RNA-binding domain, RBD"/>
    <property type="match status" value="2"/>
</dbReference>
<name>A0A1B9GSI4_9TREE</name>
<feature type="region of interest" description="Disordered" evidence="6">
    <location>
        <begin position="756"/>
        <end position="785"/>
    </location>
</feature>
<feature type="region of interest" description="Disordered" evidence="6">
    <location>
        <begin position="275"/>
        <end position="294"/>
    </location>
</feature>
<organism evidence="8 9">
    <name type="scientific">Kwoniella heveanensis BCC8398</name>
    <dbReference type="NCBI Taxonomy" id="1296120"/>
    <lineage>
        <taxon>Eukaryota</taxon>
        <taxon>Fungi</taxon>
        <taxon>Dikarya</taxon>
        <taxon>Basidiomycota</taxon>
        <taxon>Agaricomycotina</taxon>
        <taxon>Tremellomycetes</taxon>
        <taxon>Tremellales</taxon>
        <taxon>Cryptococcaceae</taxon>
        <taxon>Kwoniella</taxon>
    </lineage>
</organism>
<dbReference type="GO" id="GO:0005730">
    <property type="term" value="C:nucleolus"/>
    <property type="evidence" value="ECO:0007669"/>
    <property type="project" value="TreeGrafter"/>
</dbReference>
<feature type="domain" description="RRM" evidence="7">
    <location>
        <begin position="241"/>
        <end position="338"/>
    </location>
</feature>
<feature type="compositionally biased region" description="Basic and acidic residues" evidence="6">
    <location>
        <begin position="831"/>
        <end position="867"/>
    </location>
</feature>
<feature type="compositionally biased region" description="Pro residues" evidence="6">
    <location>
        <begin position="278"/>
        <end position="293"/>
    </location>
</feature>